<dbReference type="KEGG" id="xcu:J159_02437"/>
<dbReference type="PATRIC" id="fig|434928.28.peg.2499"/>
<name>A0A0U5G9N2_XANCI</name>
<gene>
    <name evidence="2" type="ORF">GUH15_26070</name>
    <name evidence="1" type="ORF">XAC3562_450072</name>
</gene>
<proteinExistence type="predicted"/>
<evidence type="ECO:0000313" key="1">
    <source>
        <dbReference type="EMBL" id="CEG16651.1"/>
    </source>
</evidence>
<dbReference type="KEGG" id="xcm:J164_02435"/>
<dbReference type="Proteomes" id="UP000052230">
    <property type="component" value="Unassembled WGS sequence"/>
</dbReference>
<dbReference type="KEGG" id="xcn:J169_02446"/>
<reference evidence="2" key="2">
    <citation type="submission" date="2020-01" db="EMBL/GenBank/DDBJ databases">
        <authorList>
            <person name="Richard D."/>
        </authorList>
    </citation>
    <scope>NUCLEOTIDE SEQUENCE</scope>
    <source>
        <strain evidence="2">JP541</strain>
    </source>
</reference>
<protein>
    <submittedName>
        <fullName evidence="1">Uncharacterized protein</fullName>
    </submittedName>
</protein>
<reference evidence="1 3" key="1">
    <citation type="submission" date="2014-09" db="EMBL/GenBank/DDBJ databases">
        <authorList>
            <person name="Regsiter A."/>
        </authorList>
    </citation>
    <scope>NUCLEOTIDE SEQUENCE [LARGE SCALE GENOMIC DNA]</scope>
</reference>
<sequence length="324" mass="34896">MNTDSEVHGLLASAMAPLEKTGSFKDPATRQQMLHVAKAMEVVRQTLETRAHAVALSRLRVLGVSVVRLAKLSDRLKRGPLLGLIVEKDRAAAHWAAGMLGHGWHGLSATSRVACGMGVHHASFSEADDDPTLRWIASGEVPLYLQRSWQVLGGVIDAALLRSLSDLARSMHDHPGSRSPVFAGGYRDTVHQLDCMASALLSLDLRLQECAWMLTRLSDRLDPLAQRVLSALDTRYSGAPGEAPAEHVYAEFDSEQQGRMRMGAGVLLQLSRARLLDDTGALSLQGHTAVIEARRLLLGGALAPPSRRPGAMPVIGVHAGSDSR</sequence>
<dbReference type="AlphaFoldDB" id="A0A0U5G9N2"/>
<keyword evidence="3" id="KW-1185">Reference proteome</keyword>
<dbReference type="KEGG" id="xcw:J162_02438"/>
<dbReference type="GeneID" id="66911397"/>
<organism evidence="1 3">
    <name type="scientific">Xanthomonas citri pv. citri</name>
    <dbReference type="NCBI Taxonomy" id="611301"/>
    <lineage>
        <taxon>Bacteria</taxon>
        <taxon>Pseudomonadati</taxon>
        <taxon>Pseudomonadota</taxon>
        <taxon>Gammaproteobacteria</taxon>
        <taxon>Lysobacterales</taxon>
        <taxon>Lysobacteraceae</taxon>
        <taxon>Xanthomonas</taxon>
    </lineage>
</organism>
<dbReference type="KEGG" id="xcf:J172_02440"/>
<dbReference type="OMA" id="TRINTHV"/>
<comment type="caution">
    <text evidence="1">The sequence shown here is derived from an EMBL/GenBank/DDBJ whole genome shotgun (WGS) entry which is preliminary data.</text>
</comment>
<dbReference type="Proteomes" id="UP000653002">
    <property type="component" value="Unassembled WGS sequence"/>
</dbReference>
<dbReference type="RefSeq" id="WP_011051487.1">
    <property type="nucleotide sequence ID" value="NZ_CAVLHM010000041.1"/>
</dbReference>
<dbReference type="KEGG" id="xcr:J163_02433"/>
<dbReference type="EMBL" id="CCXZ01000139">
    <property type="protein sequence ID" value="CEG16651.1"/>
    <property type="molecule type" value="Genomic_DNA"/>
</dbReference>
<evidence type="ECO:0000313" key="3">
    <source>
        <dbReference type="Proteomes" id="UP000052230"/>
    </source>
</evidence>
<evidence type="ECO:0000313" key="2">
    <source>
        <dbReference type="EMBL" id="MBD4339449.1"/>
    </source>
</evidence>
<dbReference type="EMBL" id="JAABFR010002228">
    <property type="protein sequence ID" value="MBD4339449.1"/>
    <property type="molecule type" value="Genomic_DNA"/>
</dbReference>
<accession>A0A0U5G9N2</accession>